<dbReference type="InterPro" id="IPR028987">
    <property type="entry name" value="ATP_synth_B-like_membr_sf"/>
</dbReference>
<name>A0A9D1S5A9_9FIRM</name>
<dbReference type="AlphaFoldDB" id="A0A9D1S5A9"/>
<evidence type="ECO:0000256" key="13">
    <source>
        <dbReference type="RuleBase" id="RU003848"/>
    </source>
</evidence>
<reference evidence="15" key="2">
    <citation type="journal article" date="2021" name="PeerJ">
        <title>Extensive microbial diversity within the chicken gut microbiome revealed by metagenomics and culture.</title>
        <authorList>
            <person name="Gilroy R."/>
            <person name="Ravi A."/>
            <person name="Getino M."/>
            <person name="Pursley I."/>
            <person name="Horton D.L."/>
            <person name="Alikhan N.F."/>
            <person name="Baker D."/>
            <person name="Gharbi K."/>
            <person name="Hall N."/>
            <person name="Watson M."/>
            <person name="Adriaenssens E.M."/>
            <person name="Foster-Nyarko E."/>
            <person name="Jarju S."/>
            <person name="Secka A."/>
            <person name="Antonio M."/>
            <person name="Oren A."/>
            <person name="Chaudhuri R.R."/>
            <person name="La Ragione R."/>
            <person name="Hildebrand F."/>
            <person name="Pallen M.J."/>
        </authorList>
    </citation>
    <scope>NUCLEOTIDE SEQUENCE</scope>
    <source>
        <strain evidence="15">ChiSxjej2B14-8506</strain>
    </source>
</reference>
<evidence type="ECO:0000256" key="12">
    <source>
        <dbReference type="HAMAP-Rule" id="MF_01398"/>
    </source>
</evidence>
<keyword evidence="7 12" id="KW-0406">Ion transport</keyword>
<evidence type="ECO:0000256" key="5">
    <source>
        <dbReference type="ARBA" id="ARBA00022781"/>
    </source>
</evidence>
<evidence type="ECO:0000256" key="1">
    <source>
        <dbReference type="ARBA" id="ARBA00005513"/>
    </source>
</evidence>
<dbReference type="SUPFAM" id="SSF81573">
    <property type="entry name" value="F1F0 ATP synthase subunit B, membrane domain"/>
    <property type="match status" value="1"/>
</dbReference>
<dbReference type="InterPro" id="IPR005864">
    <property type="entry name" value="ATP_synth_F0_bsu_bac"/>
</dbReference>
<keyword evidence="2 12" id="KW-0813">Transport</keyword>
<evidence type="ECO:0000256" key="9">
    <source>
        <dbReference type="ARBA" id="ARBA00023310"/>
    </source>
</evidence>
<keyword evidence="12" id="KW-1003">Cell membrane</keyword>
<evidence type="ECO:0000313" key="15">
    <source>
        <dbReference type="EMBL" id="HIU47421.1"/>
    </source>
</evidence>
<comment type="subcellular location">
    <subcellularLocation>
        <location evidence="12">Cell membrane</location>
        <topology evidence="12">Single-pass membrane protein</topology>
    </subcellularLocation>
    <subcellularLocation>
        <location evidence="11">Endomembrane system</location>
        <topology evidence="11">Single-pass membrane protein</topology>
    </subcellularLocation>
</comment>
<dbReference type="HAMAP" id="MF_01398">
    <property type="entry name" value="ATP_synth_b_bprime"/>
    <property type="match status" value="1"/>
</dbReference>
<evidence type="ECO:0000256" key="4">
    <source>
        <dbReference type="ARBA" id="ARBA00022692"/>
    </source>
</evidence>
<feature type="coiled-coil region" evidence="14">
    <location>
        <begin position="43"/>
        <end position="100"/>
    </location>
</feature>
<dbReference type="InterPro" id="IPR050059">
    <property type="entry name" value="ATP_synthase_B_chain"/>
</dbReference>
<dbReference type="GO" id="GO:0046961">
    <property type="term" value="F:proton-transporting ATPase activity, rotational mechanism"/>
    <property type="evidence" value="ECO:0007669"/>
    <property type="project" value="TreeGrafter"/>
</dbReference>
<dbReference type="GO" id="GO:0046933">
    <property type="term" value="F:proton-transporting ATP synthase activity, rotational mechanism"/>
    <property type="evidence" value="ECO:0007669"/>
    <property type="project" value="UniProtKB-UniRule"/>
</dbReference>
<evidence type="ECO:0000256" key="8">
    <source>
        <dbReference type="ARBA" id="ARBA00023136"/>
    </source>
</evidence>
<feature type="transmembrane region" description="Helical" evidence="12">
    <location>
        <begin position="13"/>
        <end position="29"/>
    </location>
</feature>
<evidence type="ECO:0000256" key="14">
    <source>
        <dbReference type="SAM" id="Coils"/>
    </source>
</evidence>
<dbReference type="CDD" id="cd06503">
    <property type="entry name" value="ATP-synt_Fo_b"/>
    <property type="match status" value="1"/>
</dbReference>
<organism evidence="15 16">
    <name type="scientific">Candidatus Fimadaptatus faecigallinarum</name>
    <dbReference type="NCBI Taxonomy" id="2840814"/>
    <lineage>
        <taxon>Bacteria</taxon>
        <taxon>Bacillati</taxon>
        <taxon>Bacillota</taxon>
        <taxon>Clostridia</taxon>
        <taxon>Eubacteriales</taxon>
        <taxon>Candidatus Fimadaptatus</taxon>
    </lineage>
</organism>
<dbReference type="GO" id="GO:0005886">
    <property type="term" value="C:plasma membrane"/>
    <property type="evidence" value="ECO:0007669"/>
    <property type="project" value="UniProtKB-SubCell"/>
</dbReference>
<keyword evidence="6 12" id="KW-1133">Transmembrane helix</keyword>
<dbReference type="NCBIfam" id="TIGR01144">
    <property type="entry name" value="ATP_synt_b"/>
    <property type="match status" value="1"/>
</dbReference>
<keyword evidence="14" id="KW-0175">Coiled coil</keyword>
<dbReference type="Pfam" id="PF00430">
    <property type="entry name" value="ATP-synt_B"/>
    <property type="match status" value="1"/>
</dbReference>
<evidence type="ECO:0000256" key="6">
    <source>
        <dbReference type="ARBA" id="ARBA00022989"/>
    </source>
</evidence>
<comment type="subunit">
    <text evidence="12">F-type ATPases have 2 components, F(1) - the catalytic core - and F(0) - the membrane proton channel. F(1) has five subunits: alpha(3), beta(3), gamma(1), delta(1), epsilon(1). F(0) has three main subunits: a(1), b(2) and c(10-14). The alpha and beta chains form an alternating ring which encloses part of the gamma chain. F(1) is attached to F(0) by a central stalk formed by the gamma and epsilon chains, while a peripheral stalk is formed by the delta and b chains.</text>
</comment>
<keyword evidence="9 12" id="KW-0066">ATP synthesis</keyword>
<evidence type="ECO:0000313" key="16">
    <source>
        <dbReference type="Proteomes" id="UP000824123"/>
    </source>
</evidence>
<keyword evidence="8 12" id="KW-0472">Membrane</keyword>
<accession>A0A9D1S5A9</accession>
<dbReference type="GO" id="GO:0012505">
    <property type="term" value="C:endomembrane system"/>
    <property type="evidence" value="ECO:0007669"/>
    <property type="project" value="UniProtKB-SubCell"/>
</dbReference>
<evidence type="ECO:0000256" key="7">
    <source>
        <dbReference type="ARBA" id="ARBA00023065"/>
    </source>
</evidence>
<dbReference type="Gene3D" id="6.10.250.1580">
    <property type="match status" value="1"/>
</dbReference>
<evidence type="ECO:0000256" key="3">
    <source>
        <dbReference type="ARBA" id="ARBA00022547"/>
    </source>
</evidence>
<evidence type="ECO:0000256" key="10">
    <source>
        <dbReference type="ARBA" id="ARBA00025198"/>
    </source>
</evidence>
<comment type="similarity">
    <text evidence="1 12 13">Belongs to the ATPase B chain family.</text>
</comment>
<reference evidence="15" key="1">
    <citation type="submission" date="2020-10" db="EMBL/GenBank/DDBJ databases">
        <authorList>
            <person name="Gilroy R."/>
        </authorList>
    </citation>
    <scope>NUCLEOTIDE SEQUENCE</scope>
    <source>
        <strain evidence="15">ChiSxjej2B14-8506</strain>
    </source>
</reference>
<comment type="function">
    <text evidence="12">Component of the F(0) channel, it forms part of the peripheral stalk, linking F(1) to F(0).</text>
</comment>
<comment type="function">
    <text evidence="10 12">F(1)F(0) ATP synthase produces ATP from ADP in the presence of a proton or sodium gradient. F-type ATPases consist of two structural domains, F(1) containing the extramembraneous catalytic core and F(0) containing the membrane proton channel, linked together by a central stalk and a peripheral stalk. During catalysis, ATP synthesis in the catalytic domain of F(1) is coupled via a rotary mechanism of the central stalk subunits to proton translocation.</text>
</comment>
<keyword evidence="3 12" id="KW-0138">CF(0)</keyword>
<proteinExistence type="inferred from homology"/>
<dbReference type="Proteomes" id="UP000824123">
    <property type="component" value="Unassembled WGS sequence"/>
</dbReference>
<evidence type="ECO:0000256" key="11">
    <source>
        <dbReference type="ARBA" id="ARBA00037847"/>
    </source>
</evidence>
<dbReference type="EMBL" id="DVNK01000054">
    <property type="protein sequence ID" value="HIU47421.1"/>
    <property type="molecule type" value="Genomic_DNA"/>
</dbReference>
<evidence type="ECO:0000256" key="2">
    <source>
        <dbReference type="ARBA" id="ARBA00022448"/>
    </source>
</evidence>
<comment type="caution">
    <text evidence="15">The sequence shown here is derived from an EMBL/GenBank/DDBJ whole genome shotgun (WGS) entry which is preliminary data.</text>
</comment>
<dbReference type="PANTHER" id="PTHR33445">
    <property type="entry name" value="ATP SYNTHASE SUBUNIT B', CHLOROPLASTIC"/>
    <property type="match status" value="1"/>
</dbReference>
<protein>
    <recommendedName>
        <fullName evidence="12">ATP synthase subunit b</fullName>
    </recommendedName>
    <alternativeName>
        <fullName evidence="12">ATP synthase F(0) sector subunit b</fullName>
    </alternativeName>
    <alternativeName>
        <fullName evidence="12">ATPase subunit I</fullName>
    </alternativeName>
    <alternativeName>
        <fullName evidence="12">F-type ATPase subunit b</fullName>
        <shortName evidence="12">F-ATPase subunit b</shortName>
    </alternativeName>
</protein>
<dbReference type="PANTHER" id="PTHR33445:SF2">
    <property type="entry name" value="ATP SYNTHASE SUBUNIT B', CHLOROPLASTIC"/>
    <property type="match status" value="1"/>
</dbReference>
<sequence length="162" mass="18325">MGIDIDIWRMVEYVINVVIIILVLSKLLYKPVSKYLKERQAKIDNALDSAAASQKDADELKRQYEELLSHARAESAETLRKASEQAARQADEIVEAAREQSRQIIQQAHGDVEKQMKLAREQSHDQVVEMAVQMASQILGREVSRADNADIIKAYFEGQGTK</sequence>
<dbReference type="InterPro" id="IPR002146">
    <property type="entry name" value="ATP_synth_b/b'su_bac/chlpt"/>
</dbReference>
<gene>
    <name evidence="12 15" type="primary">atpF</name>
    <name evidence="15" type="ORF">IAC59_09235</name>
</gene>
<keyword evidence="4 12" id="KW-0812">Transmembrane</keyword>
<keyword evidence="5 12" id="KW-0375">Hydrogen ion transport</keyword>
<dbReference type="GO" id="GO:0045259">
    <property type="term" value="C:proton-transporting ATP synthase complex"/>
    <property type="evidence" value="ECO:0007669"/>
    <property type="project" value="UniProtKB-KW"/>
</dbReference>